<comment type="similarity">
    <text evidence="2 4">Belongs to the FliE family.</text>
</comment>
<sequence length="105" mass="10693">MIAAIPLISSALSMLTSTDTATSAAKTAATSGSGADFGQVMSKLSKEAVDNVKKAESLSVDGITGKADIQSVVQSVMTAQESLQTALAIRDKAVAAFQEVSRMAI</sequence>
<dbReference type="EMBL" id="JAMOIM010000025">
    <property type="protein sequence ID" value="MCW6511390.1"/>
    <property type="molecule type" value="Genomic_DNA"/>
</dbReference>
<organism evidence="5 6">
    <name type="scientific">Lichenifustis flavocetrariae</name>
    <dbReference type="NCBI Taxonomy" id="2949735"/>
    <lineage>
        <taxon>Bacteria</taxon>
        <taxon>Pseudomonadati</taxon>
        <taxon>Pseudomonadota</taxon>
        <taxon>Alphaproteobacteria</taxon>
        <taxon>Hyphomicrobiales</taxon>
        <taxon>Lichenihabitantaceae</taxon>
        <taxon>Lichenifustis</taxon>
    </lineage>
</organism>
<evidence type="ECO:0000313" key="5">
    <source>
        <dbReference type="EMBL" id="MCW6511390.1"/>
    </source>
</evidence>
<dbReference type="Pfam" id="PF02049">
    <property type="entry name" value="FliE"/>
    <property type="match status" value="1"/>
</dbReference>
<accession>A0AA42CQF2</accession>
<dbReference type="RefSeq" id="WP_282587767.1">
    <property type="nucleotide sequence ID" value="NZ_JAMOIM010000025.1"/>
</dbReference>
<dbReference type="AlphaFoldDB" id="A0AA42CQF2"/>
<evidence type="ECO:0000256" key="1">
    <source>
        <dbReference type="ARBA" id="ARBA00004117"/>
    </source>
</evidence>
<comment type="caution">
    <text evidence="5">The sequence shown here is derived from an EMBL/GenBank/DDBJ whole genome shotgun (WGS) entry which is preliminary data.</text>
</comment>
<dbReference type="Proteomes" id="UP001165667">
    <property type="component" value="Unassembled WGS sequence"/>
</dbReference>
<evidence type="ECO:0000256" key="2">
    <source>
        <dbReference type="ARBA" id="ARBA00009272"/>
    </source>
</evidence>
<dbReference type="GO" id="GO:0071973">
    <property type="term" value="P:bacterial-type flagellum-dependent cell motility"/>
    <property type="evidence" value="ECO:0007669"/>
    <property type="project" value="InterPro"/>
</dbReference>
<dbReference type="PANTHER" id="PTHR34653">
    <property type="match status" value="1"/>
</dbReference>
<keyword evidence="5" id="KW-0282">Flagellum</keyword>
<evidence type="ECO:0000313" key="6">
    <source>
        <dbReference type="Proteomes" id="UP001165667"/>
    </source>
</evidence>
<comment type="subcellular location">
    <subcellularLocation>
        <location evidence="1 4">Bacterial flagellum basal body</location>
    </subcellularLocation>
</comment>
<keyword evidence="5" id="KW-0966">Cell projection</keyword>
<gene>
    <name evidence="4" type="primary">fliE</name>
    <name evidence="5" type="ORF">M8523_25740</name>
</gene>
<protein>
    <recommendedName>
        <fullName evidence="4">Flagellar hook-basal body complex protein FliE</fullName>
    </recommendedName>
</protein>
<dbReference type="HAMAP" id="MF_00724">
    <property type="entry name" value="FliE"/>
    <property type="match status" value="1"/>
</dbReference>
<dbReference type="PANTHER" id="PTHR34653:SF1">
    <property type="entry name" value="FLAGELLAR HOOK-BASAL BODY COMPLEX PROTEIN FLIE"/>
    <property type="match status" value="1"/>
</dbReference>
<keyword evidence="3 4" id="KW-0975">Bacterial flagellum</keyword>
<evidence type="ECO:0000256" key="3">
    <source>
        <dbReference type="ARBA" id="ARBA00023143"/>
    </source>
</evidence>
<dbReference type="InterPro" id="IPR001624">
    <property type="entry name" value="FliE"/>
</dbReference>
<proteinExistence type="inferred from homology"/>
<keyword evidence="5" id="KW-0969">Cilium</keyword>
<dbReference type="GO" id="GO:0009425">
    <property type="term" value="C:bacterial-type flagellum basal body"/>
    <property type="evidence" value="ECO:0007669"/>
    <property type="project" value="UniProtKB-SubCell"/>
</dbReference>
<keyword evidence="6" id="KW-1185">Reference proteome</keyword>
<dbReference type="GO" id="GO:0005198">
    <property type="term" value="F:structural molecule activity"/>
    <property type="evidence" value="ECO:0007669"/>
    <property type="project" value="InterPro"/>
</dbReference>
<evidence type="ECO:0000256" key="4">
    <source>
        <dbReference type="HAMAP-Rule" id="MF_00724"/>
    </source>
</evidence>
<reference evidence="5" key="1">
    <citation type="submission" date="2022-05" db="EMBL/GenBank/DDBJ databases">
        <authorList>
            <person name="Pankratov T."/>
        </authorList>
    </citation>
    <scope>NUCLEOTIDE SEQUENCE</scope>
    <source>
        <strain evidence="5">BP6-180914</strain>
    </source>
</reference>
<dbReference type="GO" id="GO:0003774">
    <property type="term" value="F:cytoskeletal motor activity"/>
    <property type="evidence" value="ECO:0007669"/>
    <property type="project" value="InterPro"/>
</dbReference>
<name>A0AA42CQF2_9HYPH</name>